<dbReference type="Proteomes" id="UP000287853">
    <property type="component" value="Unassembled WGS sequence"/>
</dbReference>
<comment type="caution">
    <text evidence="1">The sequence shown here is derived from an EMBL/GenBank/DDBJ whole genome shotgun (WGS) entry which is preliminary data.</text>
</comment>
<organism evidence="1 2">
    <name type="scientific">Candidatus Electrothrix aarhusensis</name>
    <dbReference type="NCBI Taxonomy" id="1859131"/>
    <lineage>
        <taxon>Bacteria</taxon>
        <taxon>Pseudomonadati</taxon>
        <taxon>Thermodesulfobacteriota</taxon>
        <taxon>Desulfobulbia</taxon>
        <taxon>Desulfobulbales</taxon>
        <taxon>Desulfobulbaceae</taxon>
        <taxon>Candidatus Electrothrix</taxon>
    </lineage>
</organism>
<reference evidence="1 2" key="1">
    <citation type="submission" date="2017-01" db="EMBL/GenBank/DDBJ databases">
        <title>The cable genome- insights into the physiology and evolution of filamentous bacteria capable of sulfide oxidation via long distance electron transfer.</title>
        <authorList>
            <person name="Schreiber L."/>
            <person name="Bjerg J.T."/>
            <person name="Boggild A."/>
            <person name="Van De Vossenberg J."/>
            <person name="Meysman F."/>
            <person name="Nielsen L.P."/>
            <person name="Schramm A."/>
            <person name="Kjeldsen K.U."/>
        </authorList>
    </citation>
    <scope>NUCLEOTIDE SEQUENCE [LARGE SCALE GENOMIC DNA]</scope>
    <source>
        <strain evidence="1">MCF</strain>
    </source>
</reference>
<sequence>MKINYAALLGFAAVISVLTPEIGNSESSILTFLPAILAKNKSNETFRLSPLGTQYTGSEKLSFLSIDFPDFAVERADVVEVTSYSDYKKVVGDVDVVKAFSMTPVGQNIFRKPVSVTVTLDAMPEDSMPFYADDDGQLWPMTIKERNGQSVTFSTQHASDFLIARLTTGVDVAFDTGFDPAEDGFQINNTGDNLFGTIDGNCAGMSFFSVYHFVKNKSRYGGLYNNFKKEINGVPGWIEQHLIAGYMQNSYNEWLIRECNTAEGFTCIESSNIEAAARYMKSTGQPIVIGVSGWRTEQNTCIKTGHALVASGYDLAHNTLTVYDPNHKGVEYEWVVGTVLPVWAAPDNGGFAWEGVDPDFWMFGGSMQEQIAEMTYKVYQANGPDSDIMDIATSKIKVTTPGDGWIDHENNGHSFYIRGSIDKGQIFPPERLTFNIYNGKPQFTCLARWYDQWDLSYIYSENPDESVTVDVDPVTGSFEAIVDFTFLNRMEKLEALSYVTVGGEEIELKTNLWKADGTAMSFDTYTMEPLETNIEQCFDTWCPGFPHGRTTCFR</sequence>
<evidence type="ECO:0000313" key="2">
    <source>
        <dbReference type="Proteomes" id="UP000287853"/>
    </source>
</evidence>
<name>A0A444J1H3_9BACT</name>
<dbReference type="AlphaFoldDB" id="A0A444J1H3"/>
<accession>A0A444J1H3</accession>
<dbReference type="EMBL" id="MTKO01000046">
    <property type="protein sequence ID" value="RWX46956.1"/>
    <property type="molecule type" value="Genomic_DNA"/>
</dbReference>
<evidence type="ECO:0000313" key="1">
    <source>
        <dbReference type="EMBL" id="RWX46956.1"/>
    </source>
</evidence>
<gene>
    <name evidence="1" type="ORF">H206_00269</name>
</gene>
<protein>
    <submittedName>
        <fullName evidence="1">Uncharacterized protein</fullName>
    </submittedName>
</protein>
<proteinExistence type="predicted"/>
<keyword evidence="2" id="KW-1185">Reference proteome</keyword>